<dbReference type="OrthoDB" id="17335at2759"/>
<evidence type="ECO:0000313" key="1">
    <source>
        <dbReference type="EMBL" id="CDS20508.1"/>
    </source>
</evidence>
<accession>A0A068WPT8</accession>
<reference evidence="1" key="2">
    <citation type="submission" date="2014-06" db="EMBL/GenBank/DDBJ databases">
        <authorList>
            <person name="Aslett M."/>
        </authorList>
    </citation>
    <scope>NUCLEOTIDE SEQUENCE</scope>
</reference>
<dbReference type="AlphaFoldDB" id="A0A068WPT8"/>
<evidence type="ECO:0000313" key="3">
    <source>
        <dbReference type="WBParaSite" id="EgrG_001118480"/>
    </source>
</evidence>
<dbReference type="WBParaSite" id="EgrG_001118480">
    <property type="protein sequence ID" value="EgrG_001118480"/>
    <property type="gene ID" value="EgrG_001118480"/>
</dbReference>
<reference evidence="1 2" key="1">
    <citation type="journal article" date="2013" name="Nature">
        <title>The genomes of four tapeworm species reveal adaptations to parasitism.</title>
        <authorList>
            <person name="Tsai I.J."/>
            <person name="Zarowiecki M."/>
            <person name="Holroyd N."/>
            <person name="Garciarrubio A."/>
            <person name="Sanchez-Flores A."/>
            <person name="Brooks K.L."/>
            <person name="Tracey A."/>
            <person name="Bobes R.J."/>
            <person name="Fragoso G."/>
            <person name="Sciutto E."/>
            <person name="Aslett M."/>
            <person name="Beasley H."/>
            <person name="Bennett H.M."/>
            <person name="Cai J."/>
            <person name="Camicia F."/>
            <person name="Clark R."/>
            <person name="Cucher M."/>
            <person name="De Silva N."/>
            <person name="Day T.A."/>
            <person name="Deplazes P."/>
            <person name="Estrada K."/>
            <person name="Fernandez C."/>
            <person name="Holland P.W."/>
            <person name="Hou J."/>
            <person name="Hu S."/>
            <person name="Huckvale T."/>
            <person name="Hung S.S."/>
            <person name="Kamenetzky L."/>
            <person name="Keane J.A."/>
            <person name="Kiss F."/>
            <person name="Koziol U."/>
            <person name="Lambert O."/>
            <person name="Liu K."/>
            <person name="Luo X."/>
            <person name="Luo Y."/>
            <person name="Macchiaroli N."/>
            <person name="Nichol S."/>
            <person name="Paps J."/>
            <person name="Parkinson J."/>
            <person name="Pouchkina-Stantcheva N."/>
            <person name="Riddiford N."/>
            <person name="Rosenzvit M."/>
            <person name="Salinas G."/>
            <person name="Wasmuth J.D."/>
            <person name="Zamanian M."/>
            <person name="Zheng Y."/>
            <person name="Cai X."/>
            <person name="Soberon X."/>
            <person name="Olson P.D."/>
            <person name="Laclette J.P."/>
            <person name="Brehm K."/>
            <person name="Berriman M."/>
            <person name="Garciarrubio A."/>
            <person name="Bobes R.J."/>
            <person name="Fragoso G."/>
            <person name="Sanchez-Flores A."/>
            <person name="Estrada K."/>
            <person name="Cevallos M.A."/>
            <person name="Morett E."/>
            <person name="Gonzalez V."/>
            <person name="Portillo T."/>
            <person name="Ochoa-Leyva A."/>
            <person name="Jose M.V."/>
            <person name="Sciutto E."/>
            <person name="Landa A."/>
            <person name="Jimenez L."/>
            <person name="Valdes V."/>
            <person name="Carrero J.C."/>
            <person name="Larralde C."/>
            <person name="Morales-Montor J."/>
            <person name="Limon-Lason J."/>
            <person name="Soberon X."/>
            <person name="Laclette J.P."/>
        </authorList>
    </citation>
    <scope>NUCLEOTIDE SEQUENCE [LARGE SCALE GENOMIC DNA]</scope>
</reference>
<dbReference type="EMBL" id="LK028581">
    <property type="protein sequence ID" value="CDS20508.1"/>
    <property type="molecule type" value="Genomic_DNA"/>
</dbReference>
<proteinExistence type="predicted"/>
<protein>
    <submittedName>
        <fullName evidence="1 3">Armadillo repeat protein</fullName>
    </submittedName>
</protein>
<sequence>MQDLVGSFKAIALDDLRCQSLITDATSLSGLVILLSNECPSVVLGILETFIALSKRENGLIYISRLHGLRDQLLRLQEEDENIPPEVMGLAHSLYEDLYSTKHCLKRSGTKVSRLKCQRKFHSVVVQLSGKINMFGLKVIESQLLTIKGVISITFQLNKCRVIVMTVDTIEPEQILDKVSVACQQLASESGLTDIPACFIRRRKSTCSQVAIQRRNTVRSSCASISSTMPPLGQLKTRQKPQPMKPYLMDGADIFEVDPDRGVPQCRNVIANDASGTSRGFGGWLSDLLERTVFW</sequence>
<name>A0A068WPT8_ECHGR</name>
<organism evidence="1">
    <name type="scientific">Echinococcus granulosus</name>
    <name type="common">Hydatid tapeworm</name>
    <dbReference type="NCBI Taxonomy" id="6210"/>
    <lineage>
        <taxon>Eukaryota</taxon>
        <taxon>Metazoa</taxon>
        <taxon>Spiralia</taxon>
        <taxon>Lophotrochozoa</taxon>
        <taxon>Platyhelminthes</taxon>
        <taxon>Cestoda</taxon>
        <taxon>Eucestoda</taxon>
        <taxon>Cyclophyllidea</taxon>
        <taxon>Taeniidae</taxon>
        <taxon>Echinococcus</taxon>
        <taxon>Echinococcus granulosus group</taxon>
    </lineage>
</organism>
<dbReference type="InterPro" id="IPR016617">
    <property type="entry name" value="ARMC1"/>
</dbReference>
<gene>
    <name evidence="3" type="primary">EGR_05571</name>
    <name evidence="1" type="ORF">EgrG_001118480</name>
</gene>
<evidence type="ECO:0000313" key="2">
    <source>
        <dbReference type="Proteomes" id="UP000492820"/>
    </source>
</evidence>
<dbReference type="PANTHER" id="PTHR46840:SF2">
    <property type="entry name" value="ARMADILLO REPEAT-CONTAINING PROTEIN 1"/>
    <property type="match status" value="1"/>
</dbReference>
<reference evidence="3" key="3">
    <citation type="submission" date="2020-10" db="UniProtKB">
        <authorList>
            <consortium name="WormBaseParasite"/>
        </authorList>
    </citation>
    <scope>IDENTIFICATION</scope>
</reference>
<dbReference type="PANTHER" id="PTHR46840">
    <property type="entry name" value="ARMADILLO REPEAT-CONTAINING PROTEIN 1"/>
    <property type="match status" value="1"/>
</dbReference>
<dbReference type="Proteomes" id="UP000492820">
    <property type="component" value="Unassembled WGS sequence"/>
</dbReference>